<evidence type="ECO:0000313" key="5">
    <source>
        <dbReference type="Ensembl" id="ENSVKKP00000008727.1"/>
    </source>
</evidence>
<dbReference type="Pfam" id="PF14580">
    <property type="entry name" value="LRR_9"/>
    <property type="match status" value="1"/>
</dbReference>
<dbReference type="InterPro" id="IPR001611">
    <property type="entry name" value="Leu-rich_rpt"/>
</dbReference>
<evidence type="ECO:0000256" key="4">
    <source>
        <dbReference type="SAM" id="MobiDB-lite"/>
    </source>
</evidence>
<dbReference type="InterPro" id="IPR003591">
    <property type="entry name" value="Leu-rich_rpt_typical-subtyp"/>
</dbReference>
<feature type="coiled-coil region" evidence="3">
    <location>
        <begin position="821"/>
        <end position="959"/>
    </location>
</feature>
<feature type="region of interest" description="Disordered" evidence="4">
    <location>
        <begin position="1897"/>
        <end position="1917"/>
    </location>
</feature>
<dbReference type="Proteomes" id="UP000694545">
    <property type="component" value="Unplaced"/>
</dbReference>
<feature type="compositionally biased region" description="Polar residues" evidence="4">
    <location>
        <begin position="2011"/>
        <end position="2026"/>
    </location>
</feature>
<feature type="coiled-coil region" evidence="3">
    <location>
        <begin position="1308"/>
        <end position="1377"/>
    </location>
</feature>
<proteinExistence type="predicted"/>
<protein>
    <submittedName>
        <fullName evidence="5">Centriolin</fullName>
    </submittedName>
</protein>
<evidence type="ECO:0000256" key="3">
    <source>
        <dbReference type="SAM" id="Coils"/>
    </source>
</evidence>
<dbReference type="PROSITE" id="PS51450">
    <property type="entry name" value="LRR"/>
    <property type="match status" value="4"/>
</dbReference>
<reference evidence="5" key="1">
    <citation type="submission" date="2025-08" db="UniProtKB">
        <authorList>
            <consortium name="Ensembl"/>
        </authorList>
    </citation>
    <scope>IDENTIFICATION</scope>
</reference>
<keyword evidence="1" id="KW-0433">Leucine-rich repeat</keyword>
<dbReference type="InterPro" id="IPR050576">
    <property type="entry name" value="Cilia_flagella_integrity"/>
</dbReference>
<evidence type="ECO:0000313" key="6">
    <source>
        <dbReference type="Proteomes" id="UP000694545"/>
    </source>
</evidence>
<feature type="region of interest" description="Disordered" evidence="4">
    <location>
        <begin position="2011"/>
        <end position="2046"/>
    </location>
</feature>
<feature type="region of interest" description="Disordered" evidence="4">
    <location>
        <begin position="1092"/>
        <end position="1167"/>
    </location>
</feature>
<feature type="coiled-coil region" evidence="3">
    <location>
        <begin position="403"/>
        <end position="510"/>
    </location>
</feature>
<dbReference type="InterPro" id="IPR032675">
    <property type="entry name" value="LRR_dom_sf"/>
</dbReference>
<feature type="coiled-coil region" evidence="3">
    <location>
        <begin position="542"/>
        <end position="773"/>
    </location>
</feature>
<dbReference type="Gene3D" id="3.80.10.10">
    <property type="entry name" value="Ribonuclease Inhibitor"/>
    <property type="match status" value="2"/>
</dbReference>
<keyword evidence="3" id="KW-0175">Coiled coil</keyword>
<feature type="coiled-coil region" evidence="3">
    <location>
        <begin position="1592"/>
        <end position="1732"/>
    </location>
</feature>
<dbReference type="SUPFAM" id="SSF52075">
    <property type="entry name" value="Outer arm dynein light chain 1"/>
    <property type="match status" value="1"/>
</dbReference>
<organism evidence="5 6">
    <name type="scientific">Varanus komodoensis</name>
    <name type="common">Komodo dragon</name>
    <dbReference type="NCBI Taxonomy" id="61221"/>
    <lineage>
        <taxon>Eukaryota</taxon>
        <taxon>Metazoa</taxon>
        <taxon>Chordata</taxon>
        <taxon>Craniata</taxon>
        <taxon>Vertebrata</taxon>
        <taxon>Euteleostomi</taxon>
        <taxon>Lepidosauria</taxon>
        <taxon>Squamata</taxon>
        <taxon>Bifurcata</taxon>
        <taxon>Unidentata</taxon>
        <taxon>Episquamata</taxon>
        <taxon>Toxicofera</taxon>
        <taxon>Anguimorpha</taxon>
        <taxon>Paleoanguimorpha</taxon>
        <taxon>Varanoidea</taxon>
        <taxon>Varanidae</taxon>
        <taxon>Varanus</taxon>
    </lineage>
</organism>
<dbReference type="Ensembl" id="ENSVKKT00000008950.1">
    <property type="protein sequence ID" value="ENSVKKP00000008727.1"/>
    <property type="gene ID" value="ENSVKKG00000005216.1"/>
</dbReference>
<keyword evidence="2" id="KW-0677">Repeat</keyword>
<sequence length="2046" mass="233856">SLINKGLWSFTNSTAPPFMHISSLLQCAIVDYYINIFLLITGGNCISPGIRYITEPLINKLSKQENVARVTALNLSLAKDGGKKFKYIENLEKCEKLEVLNLSHNLIEKVEKLDKLLKLCDLNLSYNKISKIEGIEHLHNLQKLNLAGNEIEHVPVWMGKKLRSLRILNLRKNKISSVGDFIAKLKPLKNLTSLFLSDNPVANLPHYRPFTIFHLRSLEDLEGQPVTDCDREEATERFNLEEIENLEKDLEKAMKELEDLNNKQSDLLEKLQQQEDLNKSLKQNHLRQKQSCKDLESELETKNELLKQKTVELTRACQKQYELEQELAFYKIDAKFEPLGYYPAEDVDLDDVPGESPYIGKARYKRNMYAVEGYIPSKAQKLQVGSLGQEEQQNNQQLKLNLLQSLDLQLQEKEKQMKGAQEKLSELHSEAVNAEQRVLKATEELRQLQDAVAQKKMLEVEKDCLRQKLSNKILLLSQLKGEALELEKQMEQQKQEMAKKEEEVEGLQIFTDSLDPKDPKHAHMKAQKASKEQQLDMMSKHYKELETCLDDMLSRIARETEEIRDLEQQLTDGQIAVNDALKKDLEAIIIGLQEYLETVKGQAKQTSDECKELRKDKEALLQKLEELEDEKNQLEIVAMDAENMRKEIADLELALHEQREVNQELQEAQGELGAYEAELEAELKARDSEISQHTEELERIKQLSQLEHSALQAELDKERQALENALTKAHLSEEKEQENSKLLSQLKQLQRENNSLKQQLQETKNQLNRAVDHLIHPEEVLARVSELKKALRTGAEIRCHNPKDILGKSLADLQKQFGEILARSQQETEAAQARERGLQEEMASRQARLEEAHEKHKLACSKAAEAKIKSEKKQNEARVRQLEDEIQHLSEQLKSMEEIQGLTDQQLQEAEEEKGRMIAQLEDLENRKKVEDARVQMQFLSLNEELKELKEAVSASERQATAELCAATDQLRALHGTVGKINQWRSQELEDAEKMSMQASQAADALARAEAEIELLQRLLKEKEEQVCGLPHSLHDAKECSIEGQERNVSSKEIGSILDEIAALRHAVSHQNDAIARLLDPLKWKGHSYYIPSSSQASTPASQSTKDSGVGLQCPMPTSVNKVHAEGERGKKKHSISPAGRGCRLHSTGRDGLQESPHRSAPHDGSYLPPPGSVIYTLLPDGAPAPQGTVVYGPPPPPGPACGGQLAPTTVIYGSPPPGAQLVHSPLPAHCSVPLVPVGVLHCNIPEHHNLVRSLNWEVLHSSAPASEVTRDFIDGCMSGIISELELEKSLQHHGSIVDEIECIEKTLLKRRAELREADRLLAEAENELETTQGKTKDVIQKYNSSKQHLSWTEKEAEELERRAQEMAVRLVKADQQLRLLRAGAKDLEQHKMQQEGILKEINKVVSAKDYEFQSLSQKIEILTESLQKLQADIQVAEGNEDHHLQILKEAENILQSKKSELERLKDQTATQQEELRHLDQLLDQKKEELRLLQESIVRRSADLTEVLKEGEAEVAEKWQQIKEVKSFLADLSVQKGELSAQLSEKRSQLSLITQGIRKENENLQDTLGLIMKHKTELKHILETLQLESSELEGLKLQHNQKLNELQKMHTEILEGKLELENLQRASQQERGEMELQRQLLERMQQDVKQLNSHLCTLQKSIQALNKQKQQLEENCEKKIQQEERKWEDCTAKLQDQKQRLEEELAEQQRLLEQTAMRIQGAEEQIRKLQEEESCYSVLKETISKTRHQVSEQEVKLREKAAEACSLQRELELSKARENMLQHKIQAERKKAEKHIAGLKEAIQTQRAQLERALHEQKQENQCLQEEMASVEQVAQDNHQRAKQLMRNLGQIQEEYLQLQSQMKSQEDLEKRQKEMKGTVKMLKLEVRDKMRTCLKDLSQSPPEANSEAKGRTQSDLESLKENYPFTDKESRMLCFDEKLDLSKVHIMDEQWRGKARREQLQHREDWLKAQLRQCMSKQVEVLIKGKQQTEGTLHSLKRQVDVLDELVSSASTDSPFQSLNSSGFTASLHEESMASNRSKNRLGDS</sequence>
<evidence type="ECO:0000256" key="1">
    <source>
        <dbReference type="ARBA" id="ARBA00022614"/>
    </source>
</evidence>
<dbReference type="SMART" id="SM00369">
    <property type="entry name" value="LRR_TYP"/>
    <property type="match status" value="4"/>
</dbReference>
<keyword evidence="6" id="KW-1185">Reference proteome</keyword>
<dbReference type="FunFam" id="3.80.10.10:FF:000314">
    <property type="entry name" value="centriolin isoform X4"/>
    <property type="match status" value="1"/>
</dbReference>
<feature type="coiled-coil region" evidence="3">
    <location>
        <begin position="1413"/>
        <end position="1496"/>
    </location>
</feature>
<feature type="coiled-coil region" evidence="3">
    <location>
        <begin position="236"/>
        <end position="312"/>
    </location>
</feature>
<feature type="compositionally biased region" description="Low complexity" evidence="4">
    <location>
        <begin position="1092"/>
        <end position="1105"/>
    </location>
</feature>
<feature type="compositionally biased region" description="Basic and acidic residues" evidence="4">
    <location>
        <begin position="1907"/>
        <end position="1917"/>
    </location>
</feature>
<dbReference type="PANTHER" id="PTHR45973">
    <property type="entry name" value="PROTEIN PHOSPHATASE 1 REGULATORY SUBUNIT SDS22-RELATED"/>
    <property type="match status" value="1"/>
</dbReference>
<feature type="compositionally biased region" description="Basic and acidic residues" evidence="4">
    <location>
        <begin position="1148"/>
        <end position="1162"/>
    </location>
</feature>
<name>A0A8D2JGX6_VARKO</name>
<dbReference type="SMART" id="SM00365">
    <property type="entry name" value="LRR_SD22"/>
    <property type="match status" value="3"/>
</dbReference>
<evidence type="ECO:0000256" key="2">
    <source>
        <dbReference type="ARBA" id="ARBA00022737"/>
    </source>
</evidence>
<feature type="coiled-coil region" evidence="3">
    <location>
        <begin position="1773"/>
        <end position="1886"/>
    </location>
</feature>
<accession>A0A8D2JGX6</accession>
<feature type="coiled-coil region" evidence="3">
    <location>
        <begin position="992"/>
        <end position="1026"/>
    </location>
</feature>
<reference evidence="5" key="2">
    <citation type="submission" date="2025-09" db="UniProtKB">
        <authorList>
            <consortium name="Ensembl"/>
        </authorList>
    </citation>
    <scope>IDENTIFICATION</scope>
</reference>
<dbReference type="PANTHER" id="PTHR45973:SF36">
    <property type="entry name" value="CENTRIOLIN"/>
    <property type="match status" value="1"/>
</dbReference>